<dbReference type="Gene3D" id="1.10.10.1390">
    <property type="entry name" value="ATP-dependent DNA helicase RecQ"/>
    <property type="match status" value="1"/>
</dbReference>
<keyword evidence="6" id="KW-0227">DNA damage</keyword>
<dbReference type="EC" id="5.6.2.4" evidence="16"/>
<dbReference type="FunFam" id="3.40.50.300:FF:000156">
    <property type="entry name" value="ATP-dependent DNA helicase recQ"/>
    <property type="match status" value="1"/>
</dbReference>
<keyword evidence="14" id="KW-0413">Isomerase</keyword>
<reference evidence="20 21" key="1">
    <citation type="submission" date="2019-01" db="EMBL/GenBank/DDBJ databases">
        <title>Draft genome sequence of Dictyobacter sp. Uno17.</title>
        <authorList>
            <person name="Wang C.M."/>
            <person name="Zheng Y."/>
            <person name="Sakai Y."/>
            <person name="Abe K."/>
            <person name="Yokota A."/>
            <person name="Yabe S."/>
        </authorList>
    </citation>
    <scope>NUCLEOTIDE SEQUENCE [LARGE SCALE GENOMIC DNA]</scope>
    <source>
        <strain evidence="20 21">Uno17</strain>
    </source>
</reference>
<dbReference type="NCBIfam" id="TIGR00614">
    <property type="entry name" value="recQ_fam"/>
    <property type="match status" value="1"/>
</dbReference>
<dbReference type="InterPro" id="IPR006293">
    <property type="entry name" value="DNA_helicase_ATP-dep_RecQ_bac"/>
</dbReference>
<keyword evidence="4" id="KW-0479">Metal-binding</keyword>
<dbReference type="InterPro" id="IPR010997">
    <property type="entry name" value="HRDC-like_sf"/>
</dbReference>
<evidence type="ECO:0000256" key="6">
    <source>
        <dbReference type="ARBA" id="ARBA00022763"/>
    </source>
</evidence>
<evidence type="ECO:0000256" key="7">
    <source>
        <dbReference type="ARBA" id="ARBA00022801"/>
    </source>
</evidence>
<dbReference type="GO" id="GO:0009378">
    <property type="term" value="F:four-way junction helicase activity"/>
    <property type="evidence" value="ECO:0007669"/>
    <property type="project" value="TreeGrafter"/>
</dbReference>
<dbReference type="SMART" id="SM00341">
    <property type="entry name" value="HRDC"/>
    <property type="match status" value="1"/>
</dbReference>
<dbReference type="SUPFAM" id="SSF52540">
    <property type="entry name" value="P-loop containing nucleoside triphosphate hydrolases"/>
    <property type="match status" value="1"/>
</dbReference>
<dbReference type="GO" id="GO:0009432">
    <property type="term" value="P:SOS response"/>
    <property type="evidence" value="ECO:0007669"/>
    <property type="project" value="UniProtKB-UniRule"/>
</dbReference>
<dbReference type="EMBL" id="BIXY01000019">
    <property type="protein sequence ID" value="GCF08193.1"/>
    <property type="molecule type" value="Genomic_DNA"/>
</dbReference>
<comment type="cofactor">
    <cofactor evidence="2">
        <name>Zn(2+)</name>
        <dbReference type="ChEBI" id="CHEBI:29105"/>
    </cofactor>
</comment>
<evidence type="ECO:0000256" key="13">
    <source>
        <dbReference type="ARBA" id="ARBA00023204"/>
    </source>
</evidence>
<evidence type="ECO:0000256" key="4">
    <source>
        <dbReference type="ARBA" id="ARBA00022723"/>
    </source>
</evidence>
<dbReference type="FunFam" id="3.40.50.300:FF:000296">
    <property type="entry name" value="ATP-dependent DNA helicase RecQ"/>
    <property type="match status" value="1"/>
</dbReference>
<dbReference type="PROSITE" id="PS51194">
    <property type="entry name" value="HELICASE_CTER"/>
    <property type="match status" value="1"/>
</dbReference>
<evidence type="ECO:0000259" key="19">
    <source>
        <dbReference type="PROSITE" id="PS51194"/>
    </source>
</evidence>
<feature type="domain" description="Helicase C-terminal" evidence="19">
    <location>
        <begin position="219"/>
        <end position="367"/>
    </location>
</feature>
<comment type="similarity">
    <text evidence="3">Belongs to the helicase family. RecQ subfamily.</text>
</comment>
<evidence type="ECO:0000256" key="10">
    <source>
        <dbReference type="ARBA" id="ARBA00022840"/>
    </source>
</evidence>
<keyword evidence="7" id="KW-0378">Hydrolase</keyword>
<dbReference type="GO" id="GO:0006310">
    <property type="term" value="P:DNA recombination"/>
    <property type="evidence" value="ECO:0007669"/>
    <property type="project" value="UniProtKB-UniRule"/>
</dbReference>
<dbReference type="InterPro" id="IPR002121">
    <property type="entry name" value="HRDC_dom"/>
</dbReference>
<comment type="cofactor">
    <cofactor evidence="1">
        <name>Mg(2+)</name>
        <dbReference type="ChEBI" id="CHEBI:18420"/>
    </cofactor>
</comment>
<dbReference type="Pfam" id="PF00270">
    <property type="entry name" value="DEAD"/>
    <property type="match status" value="1"/>
</dbReference>
<dbReference type="Gene3D" id="1.10.10.10">
    <property type="entry name" value="Winged helix-like DNA-binding domain superfamily/Winged helix DNA-binding domain"/>
    <property type="match status" value="1"/>
</dbReference>
<keyword evidence="9" id="KW-0862">Zinc</keyword>
<dbReference type="InterPro" id="IPR004589">
    <property type="entry name" value="DNA_helicase_ATP-dep_RecQ"/>
</dbReference>
<dbReference type="GO" id="GO:0046872">
    <property type="term" value="F:metal ion binding"/>
    <property type="evidence" value="ECO:0007669"/>
    <property type="project" value="UniProtKB-KW"/>
</dbReference>
<dbReference type="AlphaFoldDB" id="A0A5A5TB06"/>
<dbReference type="GO" id="GO:0016787">
    <property type="term" value="F:hydrolase activity"/>
    <property type="evidence" value="ECO:0007669"/>
    <property type="project" value="UniProtKB-KW"/>
</dbReference>
<dbReference type="GO" id="GO:0043590">
    <property type="term" value="C:bacterial nucleoid"/>
    <property type="evidence" value="ECO:0007669"/>
    <property type="project" value="TreeGrafter"/>
</dbReference>
<dbReference type="InterPro" id="IPR018982">
    <property type="entry name" value="RQC_domain"/>
</dbReference>
<evidence type="ECO:0000256" key="16">
    <source>
        <dbReference type="NCBIfam" id="TIGR01389"/>
    </source>
</evidence>
<dbReference type="InterPro" id="IPR036388">
    <property type="entry name" value="WH-like_DNA-bd_sf"/>
</dbReference>
<dbReference type="CDD" id="cd18794">
    <property type="entry name" value="SF2_C_RecQ"/>
    <property type="match status" value="1"/>
</dbReference>
<dbReference type="Gene3D" id="1.10.150.80">
    <property type="entry name" value="HRDC domain"/>
    <property type="match status" value="1"/>
</dbReference>
<keyword evidence="8 20" id="KW-0347">Helicase</keyword>
<dbReference type="Pfam" id="PF00271">
    <property type="entry name" value="Helicase_C"/>
    <property type="match status" value="1"/>
</dbReference>
<dbReference type="Proteomes" id="UP000322530">
    <property type="component" value="Unassembled WGS sequence"/>
</dbReference>
<dbReference type="SMART" id="SM00487">
    <property type="entry name" value="DEXDc"/>
    <property type="match status" value="1"/>
</dbReference>
<dbReference type="Gene3D" id="3.40.50.300">
    <property type="entry name" value="P-loop containing nucleotide triphosphate hydrolases"/>
    <property type="match status" value="2"/>
</dbReference>
<dbReference type="PANTHER" id="PTHR13710">
    <property type="entry name" value="DNA HELICASE RECQ FAMILY MEMBER"/>
    <property type="match status" value="1"/>
</dbReference>
<dbReference type="SMART" id="SM00956">
    <property type="entry name" value="RQC"/>
    <property type="match status" value="1"/>
</dbReference>
<dbReference type="GO" id="GO:0006281">
    <property type="term" value="P:DNA repair"/>
    <property type="evidence" value="ECO:0007669"/>
    <property type="project" value="UniProtKB-KW"/>
</dbReference>
<evidence type="ECO:0000256" key="11">
    <source>
        <dbReference type="ARBA" id="ARBA00023125"/>
    </source>
</evidence>
<keyword evidence="21" id="KW-1185">Reference proteome</keyword>
<dbReference type="PROSITE" id="PS51192">
    <property type="entry name" value="HELICASE_ATP_BIND_1"/>
    <property type="match status" value="1"/>
</dbReference>
<evidence type="ECO:0000259" key="17">
    <source>
        <dbReference type="PROSITE" id="PS50967"/>
    </source>
</evidence>
<evidence type="ECO:0000256" key="15">
    <source>
        <dbReference type="ARBA" id="ARBA00034617"/>
    </source>
</evidence>
<keyword evidence="13" id="KW-0234">DNA repair</keyword>
<dbReference type="SUPFAM" id="SSF46785">
    <property type="entry name" value="Winged helix' DNA-binding domain"/>
    <property type="match status" value="1"/>
</dbReference>
<evidence type="ECO:0000256" key="5">
    <source>
        <dbReference type="ARBA" id="ARBA00022741"/>
    </source>
</evidence>
<accession>A0A5A5TB06</accession>
<evidence type="ECO:0000259" key="18">
    <source>
        <dbReference type="PROSITE" id="PS51192"/>
    </source>
</evidence>
<dbReference type="GO" id="GO:0006260">
    <property type="term" value="P:DNA replication"/>
    <property type="evidence" value="ECO:0007669"/>
    <property type="project" value="InterPro"/>
</dbReference>
<dbReference type="InterPro" id="IPR027417">
    <property type="entry name" value="P-loop_NTPase"/>
</dbReference>
<dbReference type="GO" id="GO:0043138">
    <property type="term" value="F:3'-5' DNA helicase activity"/>
    <property type="evidence" value="ECO:0007669"/>
    <property type="project" value="UniProtKB-EC"/>
</dbReference>
<dbReference type="GO" id="GO:0003677">
    <property type="term" value="F:DNA binding"/>
    <property type="evidence" value="ECO:0007669"/>
    <property type="project" value="UniProtKB-KW"/>
</dbReference>
<dbReference type="Pfam" id="PF00570">
    <property type="entry name" value="HRDC"/>
    <property type="match status" value="1"/>
</dbReference>
<keyword evidence="10" id="KW-0067">ATP-binding</keyword>
<dbReference type="GO" id="GO:0005737">
    <property type="term" value="C:cytoplasm"/>
    <property type="evidence" value="ECO:0007669"/>
    <property type="project" value="TreeGrafter"/>
</dbReference>
<evidence type="ECO:0000256" key="3">
    <source>
        <dbReference type="ARBA" id="ARBA00005446"/>
    </source>
</evidence>
<evidence type="ECO:0000256" key="14">
    <source>
        <dbReference type="ARBA" id="ARBA00023235"/>
    </source>
</evidence>
<comment type="caution">
    <text evidence="20">The sequence shown here is derived from an EMBL/GenBank/DDBJ whole genome shotgun (WGS) entry which is preliminary data.</text>
</comment>
<evidence type="ECO:0000256" key="2">
    <source>
        <dbReference type="ARBA" id="ARBA00001947"/>
    </source>
</evidence>
<dbReference type="InterPro" id="IPR029491">
    <property type="entry name" value="Helicase_HTH"/>
</dbReference>
<dbReference type="GO" id="GO:0030894">
    <property type="term" value="C:replisome"/>
    <property type="evidence" value="ECO:0007669"/>
    <property type="project" value="TreeGrafter"/>
</dbReference>
<keyword evidence="11" id="KW-0238">DNA-binding</keyword>
<dbReference type="PROSITE" id="PS50967">
    <property type="entry name" value="HRDC"/>
    <property type="match status" value="1"/>
</dbReference>
<dbReference type="Pfam" id="PF16124">
    <property type="entry name" value="RecQ_Zn_bind"/>
    <property type="match status" value="1"/>
</dbReference>
<evidence type="ECO:0000256" key="8">
    <source>
        <dbReference type="ARBA" id="ARBA00022806"/>
    </source>
</evidence>
<dbReference type="InterPro" id="IPR014001">
    <property type="entry name" value="Helicase_ATP-bd"/>
</dbReference>
<dbReference type="RefSeq" id="WP_149401187.1">
    <property type="nucleotide sequence ID" value="NZ_BIXY01000019.1"/>
</dbReference>
<name>A0A5A5TB06_9CHLR</name>
<proteinExistence type="inferred from homology"/>
<evidence type="ECO:0000313" key="20">
    <source>
        <dbReference type="EMBL" id="GCF08193.1"/>
    </source>
</evidence>
<feature type="domain" description="HRDC" evidence="17">
    <location>
        <begin position="530"/>
        <end position="610"/>
    </location>
</feature>
<evidence type="ECO:0000256" key="9">
    <source>
        <dbReference type="ARBA" id="ARBA00022833"/>
    </source>
</evidence>
<dbReference type="SMART" id="SM00490">
    <property type="entry name" value="HELICc"/>
    <property type="match status" value="1"/>
</dbReference>
<comment type="catalytic activity">
    <reaction evidence="15">
        <text>Couples ATP hydrolysis with the unwinding of duplex DNA by translocating in the 3'-5' direction.</text>
        <dbReference type="EC" id="5.6.2.4"/>
    </reaction>
</comment>
<dbReference type="OrthoDB" id="9763310at2"/>
<evidence type="ECO:0000256" key="1">
    <source>
        <dbReference type="ARBA" id="ARBA00001946"/>
    </source>
</evidence>
<dbReference type="GO" id="GO:0005524">
    <property type="term" value="F:ATP binding"/>
    <property type="evidence" value="ECO:0007669"/>
    <property type="project" value="UniProtKB-KW"/>
</dbReference>
<keyword evidence="5" id="KW-0547">Nucleotide-binding</keyword>
<dbReference type="InterPro" id="IPR036390">
    <property type="entry name" value="WH_DNA-bd_sf"/>
</dbReference>
<dbReference type="InterPro" id="IPR044876">
    <property type="entry name" value="HRDC_dom_sf"/>
</dbReference>
<keyword evidence="12" id="KW-0233">DNA recombination</keyword>
<dbReference type="InterPro" id="IPR001650">
    <property type="entry name" value="Helicase_C-like"/>
</dbReference>
<evidence type="ECO:0000256" key="12">
    <source>
        <dbReference type="ARBA" id="ARBA00023172"/>
    </source>
</evidence>
<dbReference type="CDD" id="cd17920">
    <property type="entry name" value="DEXHc_RecQ"/>
    <property type="match status" value="1"/>
</dbReference>
<dbReference type="InterPro" id="IPR011545">
    <property type="entry name" value="DEAD/DEAH_box_helicase_dom"/>
</dbReference>
<dbReference type="PANTHER" id="PTHR13710:SF105">
    <property type="entry name" value="ATP-DEPENDENT DNA HELICASE Q1"/>
    <property type="match status" value="1"/>
</dbReference>
<dbReference type="Pfam" id="PF14493">
    <property type="entry name" value="HTH_40"/>
    <property type="match status" value="1"/>
</dbReference>
<dbReference type="NCBIfam" id="TIGR01389">
    <property type="entry name" value="recQ"/>
    <property type="match status" value="1"/>
</dbReference>
<feature type="domain" description="Helicase ATP-binding" evidence="18">
    <location>
        <begin position="25"/>
        <end position="197"/>
    </location>
</feature>
<dbReference type="SUPFAM" id="SSF47819">
    <property type="entry name" value="HRDC-like"/>
    <property type="match status" value="1"/>
</dbReference>
<organism evidence="20 21">
    <name type="scientific">Dictyobacter arantiisoli</name>
    <dbReference type="NCBI Taxonomy" id="2014874"/>
    <lineage>
        <taxon>Bacteria</taxon>
        <taxon>Bacillati</taxon>
        <taxon>Chloroflexota</taxon>
        <taxon>Ktedonobacteria</taxon>
        <taxon>Ktedonobacterales</taxon>
        <taxon>Dictyobacteraceae</taxon>
        <taxon>Dictyobacter</taxon>
    </lineage>
</organism>
<protein>
    <recommendedName>
        <fullName evidence="16">DNA helicase RecQ</fullName>
        <ecNumber evidence="16">5.6.2.4</ecNumber>
    </recommendedName>
</protein>
<sequence length="729" mass="82337">MLHVDQALKQYFGYDSFRPGQQAVVDQVLAQRDLLVLMPTGGGKSLTYQLPALLLPGLTIVVSPLIALMQDQVSRLQANGIAATYVNSSLPYAEAASREQAAMRGEIKILYVAPERLVKPSFLTFLDYVAQHFGISLLAVDEAHCVSEWGHDFRPEYRQINLFRKRYPDVPILALTATATEHVRQDILNQLQLRNPMVHVASFNRPNLSYTVHKKDKNSYGEVLNFLRERPGQSIIIYCLSRSGVEKLSADLATDGISNLPYHAGLSGAMRTEHQERFIRDDVPVLVATVAFGMGIAKPDVRAVIHYDLPKNLEGYYQESGRAGRDGQPADCLLFFSYGDRGRIEYIIGQSNNEQQQIIGMRQLQHVIGYGESDQCRRRILLRYFGEEMEMERCGNCDNCVRPTIETDRTQEARKFLTTVRQTRQRFGLRYIIDILRGANTQKIRDYRHDQLSMYGTGKDLSVDAWNMLGHALLQQGYLHEHRESYVTYRLTPRSMEILTGATNFMLKEAVKPEKASARQLSPSGAPDFNEVELVLLQRLRTLRKTLADQRGIPPYVVFPDQTLYAMVQQLPLSREEFLRIPGVGEQKLVAYYEPFTAELQGHVQIYPRTAPVAAAAKPVKKGTVATVARRQAVDLARRGLTVDEIASACTRAPSTIVEYLCEAIEEGEELDLSYIVVPGHYDVIAEAFRQTGDQRLKPVKELVGNDYSYEEIRIVRTMLQISLASDQS</sequence>
<gene>
    <name evidence="20" type="primary">recQ_2</name>
    <name evidence="20" type="ORF">KDI_17570</name>
</gene>
<evidence type="ECO:0000313" key="21">
    <source>
        <dbReference type="Proteomes" id="UP000322530"/>
    </source>
</evidence>
<dbReference type="InterPro" id="IPR032284">
    <property type="entry name" value="RecQ_Zn-bd"/>
</dbReference>
<dbReference type="Pfam" id="PF09382">
    <property type="entry name" value="RQC"/>
    <property type="match status" value="1"/>
</dbReference>